<dbReference type="Pfam" id="PF05585">
    <property type="entry name" value="DUF1758"/>
    <property type="match status" value="1"/>
</dbReference>
<comment type="caution">
    <text evidence="4">The sequence shown here is derived from an EMBL/GenBank/DDBJ whole genome shotgun (WGS) entry which is preliminary data.</text>
</comment>
<dbReference type="Gene3D" id="2.40.70.10">
    <property type="entry name" value="Acid Proteases"/>
    <property type="match status" value="1"/>
</dbReference>
<feature type="domain" description="Peptidase A2" evidence="3">
    <location>
        <begin position="35"/>
        <end position="48"/>
    </location>
</feature>
<reference evidence="4 5" key="1">
    <citation type="submission" date="2023-08" db="EMBL/GenBank/DDBJ databases">
        <title>A Necator americanus chromosomal reference genome.</title>
        <authorList>
            <person name="Ilik V."/>
            <person name="Petrzelkova K.J."/>
            <person name="Pardy F."/>
            <person name="Fuh T."/>
            <person name="Niatou-Singa F.S."/>
            <person name="Gouil Q."/>
            <person name="Baker L."/>
            <person name="Ritchie M.E."/>
            <person name="Jex A.R."/>
            <person name="Gazzola D."/>
            <person name="Li H."/>
            <person name="Toshio Fujiwara R."/>
            <person name="Zhan B."/>
            <person name="Aroian R.V."/>
            <person name="Pafco B."/>
            <person name="Schwarz E.M."/>
        </authorList>
    </citation>
    <scope>NUCLEOTIDE SEQUENCE [LARGE SCALE GENOMIC DNA]</scope>
    <source>
        <strain evidence="4 5">Aroian</strain>
        <tissue evidence="4">Whole animal</tissue>
    </source>
</reference>
<dbReference type="PANTHER" id="PTHR47331">
    <property type="entry name" value="PHD-TYPE DOMAIN-CONTAINING PROTEIN"/>
    <property type="match status" value="1"/>
</dbReference>
<protein>
    <recommendedName>
        <fullName evidence="3">Peptidase A2 domain-containing protein</fullName>
    </recommendedName>
</protein>
<sequence length="868" mass="100976">MRVEDTSNKTRQGKIFLLTGALKALHPRTQELITLRILLDTGADRSFIDAKLAKELELPSQGSVTMKLQTFAAKTTKEIQCTKTCLSVWDSEGKQYKLRVYTHDNLTKGFPQGKLGKEDLQFIHQQQIKLSSPCETNAKPPEILIGCDQLWSFINFQAAHSTLPSGLILVPTRLGYMISGQRMSDKMQHGNELHFTIHYMESHDCEDPWERHWNIQSHDVEKEFCGPEKEEKANINAQVLENFNNTIARRNAGYVVRLPFKEDHEYLPDNKVLALHRLRSVLRKYQQEPHILQQYHIIFQDQIAAKILEEVDENKDTVGKMKHYLPHQSIYDPLGWFIPLLVKAKRFQQILWKEQYDWDEPLNEEHRRQWKLITMKISNFHKKVPRKVTVDNSALYTLVTYSDASGIAMTACTYLTSQRESSFLMAKSKVADSNRPTTVPKLEINAITIGARLTLNTFLSLKSSISINNVIFLTDSEIVLNWLKGSLDHPKTGPYVKNRIRETCEIRDIVQSLKRMEVGVKFGYIDTKWNPADIGTRGASNHEFVSHMWWDGYYLEKILNDGFTSTLFSLVKDPELQNDDILLNAEANVIKTHANTDKVEEILDLTRYNTKTKPLRILAYVIKFLRRITTRLKSPLQERLRDSLPFLVRQAEDQELTATDIFEAHSILIRNHQQVHLHSHYKKQLSKNLNLTKDTSERASTYTRKSFRQKKEHAEKERSEQLDERRARIEEFLRYNREVPERKIRRLNYMRSEERFLTCSFCLARGEHYSDSYPEYATVDTRSRRARCVLCLDSRHDTEHCWSKGKACMYCGSTHHNKALCALPETINKRRKELEKVREELQTLRNHQNRQPGPSNSQHWGGGGVSQT</sequence>
<dbReference type="EMBL" id="JAVFWL010000003">
    <property type="protein sequence ID" value="KAK6741506.1"/>
    <property type="molecule type" value="Genomic_DNA"/>
</dbReference>
<proteinExistence type="predicted"/>
<dbReference type="Proteomes" id="UP001303046">
    <property type="component" value="Unassembled WGS sequence"/>
</dbReference>
<dbReference type="Pfam" id="PF05380">
    <property type="entry name" value="Peptidase_A17"/>
    <property type="match status" value="1"/>
</dbReference>
<feature type="region of interest" description="Disordered" evidence="2">
    <location>
        <begin position="844"/>
        <end position="868"/>
    </location>
</feature>
<dbReference type="SUPFAM" id="SSF50630">
    <property type="entry name" value="Acid proteases"/>
    <property type="match status" value="1"/>
</dbReference>
<evidence type="ECO:0000256" key="1">
    <source>
        <dbReference type="ARBA" id="ARBA00022801"/>
    </source>
</evidence>
<dbReference type="InterPro" id="IPR001995">
    <property type="entry name" value="Peptidase_A2_cat"/>
</dbReference>
<dbReference type="PROSITE" id="PS50175">
    <property type="entry name" value="ASP_PROT_RETROV"/>
    <property type="match status" value="1"/>
</dbReference>
<evidence type="ECO:0000313" key="5">
    <source>
        <dbReference type="Proteomes" id="UP001303046"/>
    </source>
</evidence>
<feature type="region of interest" description="Disordered" evidence="2">
    <location>
        <begin position="698"/>
        <end position="721"/>
    </location>
</feature>
<accession>A0ABR1CWJ0</accession>
<feature type="compositionally biased region" description="Basic and acidic residues" evidence="2">
    <location>
        <begin position="712"/>
        <end position="721"/>
    </location>
</feature>
<evidence type="ECO:0000259" key="3">
    <source>
        <dbReference type="PROSITE" id="PS50175"/>
    </source>
</evidence>
<evidence type="ECO:0000256" key="2">
    <source>
        <dbReference type="SAM" id="MobiDB-lite"/>
    </source>
</evidence>
<dbReference type="InterPro" id="IPR021109">
    <property type="entry name" value="Peptidase_aspartic_dom_sf"/>
</dbReference>
<dbReference type="InterPro" id="IPR008042">
    <property type="entry name" value="Retrotrans_Pao"/>
</dbReference>
<name>A0ABR1CWJ0_NECAM</name>
<feature type="compositionally biased region" description="Polar residues" evidence="2">
    <location>
        <begin position="844"/>
        <end position="859"/>
    </location>
</feature>
<dbReference type="InterPro" id="IPR008737">
    <property type="entry name" value="DUF1758"/>
</dbReference>
<gene>
    <name evidence="4" type="primary">Necator_chrIII.g10156</name>
    <name evidence="4" type="ORF">RB195_009391</name>
</gene>
<keyword evidence="1" id="KW-0378">Hydrolase</keyword>
<keyword evidence="5" id="KW-1185">Reference proteome</keyword>
<evidence type="ECO:0000313" key="4">
    <source>
        <dbReference type="EMBL" id="KAK6741506.1"/>
    </source>
</evidence>
<organism evidence="4 5">
    <name type="scientific">Necator americanus</name>
    <name type="common">Human hookworm</name>
    <dbReference type="NCBI Taxonomy" id="51031"/>
    <lineage>
        <taxon>Eukaryota</taxon>
        <taxon>Metazoa</taxon>
        <taxon>Ecdysozoa</taxon>
        <taxon>Nematoda</taxon>
        <taxon>Chromadorea</taxon>
        <taxon>Rhabditida</taxon>
        <taxon>Rhabditina</taxon>
        <taxon>Rhabditomorpha</taxon>
        <taxon>Strongyloidea</taxon>
        <taxon>Ancylostomatidae</taxon>
        <taxon>Bunostominae</taxon>
        <taxon>Necator</taxon>
    </lineage>
</organism>